<evidence type="ECO:0000313" key="2">
    <source>
        <dbReference type="Proteomes" id="UP000077266"/>
    </source>
</evidence>
<proteinExistence type="predicted"/>
<organism evidence="1 2">
    <name type="scientific">Exidia glandulosa HHB12029</name>
    <dbReference type="NCBI Taxonomy" id="1314781"/>
    <lineage>
        <taxon>Eukaryota</taxon>
        <taxon>Fungi</taxon>
        <taxon>Dikarya</taxon>
        <taxon>Basidiomycota</taxon>
        <taxon>Agaricomycotina</taxon>
        <taxon>Agaricomycetes</taxon>
        <taxon>Auriculariales</taxon>
        <taxon>Exidiaceae</taxon>
        <taxon>Exidia</taxon>
    </lineage>
</organism>
<dbReference type="Proteomes" id="UP000077266">
    <property type="component" value="Unassembled WGS sequence"/>
</dbReference>
<evidence type="ECO:0000313" key="1">
    <source>
        <dbReference type="EMBL" id="KZW01975.1"/>
    </source>
</evidence>
<dbReference type="EMBL" id="KV425890">
    <property type="protein sequence ID" value="KZW01975.1"/>
    <property type="molecule type" value="Genomic_DNA"/>
</dbReference>
<gene>
    <name evidence="1" type="ORF">EXIGLDRAFT_829549</name>
</gene>
<dbReference type="OrthoDB" id="3188866at2759"/>
<dbReference type="AlphaFoldDB" id="A0A165PCI8"/>
<protein>
    <recommendedName>
        <fullName evidence="3">F-box domain-containing protein</fullName>
    </recommendedName>
</protein>
<accession>A0A165PCI8</accession>
<keyword evidence="2" id="KW-1185">Reference proteome</keyword>
<dbReference type="InParanoid" id="A0A165PCI8"/>
<evidence type="ECO:0008006" key="3">
    <source>
        <dbReference type="Google" id="ProtNLM"/>
    </source>
</evidence>
<reference evidence="1 2" key="1">
    <citation type="journal article" date="2016" name="Mol. Biol. Evol.">
        <title>Comparative Genomics of Early-Diverging Mushroom-Forming Fungi Provides Insights into the Origins of Lignocellulose Decay Capabilities.</title>
        <authorList>
            <person name="Nagy L.G."/>
            <person name="Riley R."/>
            <person name="Tritt A."/>
            <person name="Adam C."/>
            <person name="Daum C."/>
            <person name="Floudas D."/>
            <person name="Sun H."/>
            <person name="Yadav J.S."/>
            <person name="Pangilinan J."/>
            <person name="Larsson K.H."/>
            <person name="Matsuura K."/>
            <person name="Barry K."/>
            <person name="Labutti K."/>
            <person name="Kuo R."/>
            <person name="Ohm R.A."/>
            <person name="Bhattacharya S.S."/>
            <person name="Shirouzu T."/>
            <person name="Yoshinaga Y."/>
            <person name="Martin F.M."/>
            <person name="Grigoriev I.V."/>
            <person name="Hibbett D.S."/>
        </authorList>
    </citation>
    <scope>NUCLEOTIDE SEQUENCE [LARGE SCALE GENOMIC DNA]</scope>
    <source>
        <strain evidence="1 2">HHB12029</strain>
    </source>
</reference>
<name>A0A165PCI8_EXIGL</name>
<sequence>MALKHLELLVDIFRPVCNVLDIYDALDTSALSRLARTCRTLQPVAESRLYHSFVSSPDKHYIDTPLSFFLTLADCPRVAAHVRDIVVVLDPTEYDATAPLIIIRRGLAALTAPLTRLFFIVEPPPRTFASWTTVSQILCDCTVPISELWLNTAIDRDLLQFLKRQDTLRNITLEPPPRTQSHLPDPPMEDIHASQPGVLSNLRKFCGPMVLAPLLLGHPTVTHCSYRVHVAFERGTALPSYNTTRRLHTTLSSLHFGLRSLYLPGVDLHENLTLDILRNTSLRLPCLRYLGRLILPLGDKLGEFFQLLNRMSELRFLELTLRDGNQYLTHAPEAALRHLVLSCATYCPSLRTITIKLQTYPTYVYRFDKGTAEGDDAFANMSVHSIAKGHFEPDLWWDV</sequence>